<dbReference type="GO" id="GO:0006013">
    <property type="term" value="P:mannose metabolic process"/>
    <property type="evidence" value="ECO:0007669"/>
    <property type="project" value="TreeGrafter"/>
</dbReference>
<dbReference type="PRINTS" id="PR00475">
    <property type="entry name" value="HEXOKINASE"/>
</dbReference>
<dbReference type="Gene3D" id="1.10.287.1250">
    <property type="match status" value="1"/>
</dbReference>
<dbReference type="GO" id="GO:0006006">
    <property type="term" value="P:glucose metabolic process"/>
    <property type="evidence" value="ECO:0007669"/>
    <property type="project" value="TreeGrafter"/>
</dbReference>
<keyword evidence="8 12" id="KW-0324">Glycolysis</keyword>
<evidence type="ECO:0000259" key="14">
    <source>
        <dbReference type="Pfam" id="PF03727"/>
    </source>
</evidence>
<dbReference type="SUPFAM" id="SSF53067">
    <property type="entry name" value="Actin-like ATPase domain"/>
    <property type="match status" value="2"/>
</dbReference>
<evidence type="ECO:0000259" key="13">
    <source>
        <dbReference type="Pfam" id="PF00349"/>
    </source>
</evidence>
<name>A0A1L9VGR7_ASPGL</name>
<organism evidence="15 16">
    <name type="scientific">Aspergillus glaucus CBS 516.65</name>
    <dbReference type="NCBI Taxonomy" id="1160497"/>
    <lineage>
        <taxon>Eukaryota</taxon>
        <taxon>Fungi</taxon>
        <taxon>Dikarya</taxon>
        <taxon>Ascomycota</taxon>
        <taxon>Pezizomycotina</taxon>
        <taxon>Eurotiomycetes</taxon>
        <taxon>Eurotiomycetidae</taxon>
        <taxon>Eurotiales</taxon>
        <taxon>Aspergillaceae</taxon>
        <taxon>Aspergillus</taxon>
        <taxon>Aspergillus subgen. Aspergillus</taxon>
    </lineage>
</organism>
<evidence type="ECO:0000256" key="8">
    <source>
        <dbReference type="ARBA" id="ARBA00023152"/>
    </source>
</evidence>
<evidence type="ECO:0000256" key="11">
    <source>
        <dbReference type="ARBA" id="ARBA00048160"/>
    </source>
</evidence>
<dbReference type="GO" id="GO:0004340">
    <property type="term" value="F:glucokinase activity"/>
    <property type="evidence" value="ECO:0007669"/>
    <property type="project" value="TreeGrafter"/>
</dbReference>
<evidence type="ECO:0000256" key="10">
    <source>
        <dbReference type="ARBA" id="ARBA00047905"/>
    </source>
</evidence>
<dbReference type="PANTHER" id="PTHR19443:SF16">
    <property type="entry name" value="HEXOKINASE TYPE 1-RELATED"/>
    <property type="match status" value="1"/>
</dbReference>
<dbReference type="GO" id="GO:0005524">
    <property type="term" value="F:ATP binding"/>
    <property type="evidence" value="ECO:0007669"/>
    <property type="project" value="UniProtKB-UniRule"/>
</dbReference>
<proteinExistence type="inferred from homology"/>
<dbReference type="VEuPathDB" id="FungiDB:ASPGLDRAFT_173591"/>
<keyword evidence="7 12" id="KW-0067">ATP-binding</keyword>
<dbReference type="InterPro" id="IPR043129">
    <property type="entry name" value="ATPase_NBD"/>
</dbReference>
<dbReference type="GO" id="GO:0001678">
    <property type="term" value="P:intracellular glucose homeostasis"/>
    <property type="evidence" value="ECO:0007669"/>
    <property type="project" value="InterPro"/>
</dbReference>
<dbReference type="Pfam" id="PF03727">
    <property type="entry name" value="Hexokinase_2"/>
    <property type="match status" value="1"/>
</dbReference>
<dbReference type="PROSITE" id="PS51748">
    <property type="entry name" value="HEXOKINASE_2"/>
    <property type="match status" value="1"/>
</dbReference>
<dbReference type="GO" id="GO:0005829">
    <property type="term" value="C:cytosol"/>
    <property type="evidence" value="ECO:0007669"/>
    <property type="project" value="TreeGrafter"/>
</dbReference>
<dbReference type="GeneID" id="34459058"/>
<accession>A0A1L9VGR7</accession>
<evidence type="ECO:0000256" key="9">
    <source>
        <dbReference type="ARBA" id="ARBA00044613"/>
    </source>
</evidence>
<dbReference type="UniPathway" id="UPA00109">
    <property type="reaction ID" value="UER00180"/>
</dbReference>
<keyword evidence="16" id="KW-1185">Reference proteome</keyword>
<evidence type="ECO:0000256" key="3">
    <source>
        <dbReference type="ARBA" id="ARBA00009225"/>
    </source>
</evidence>
<dbReference type="PANTHER" id="PTHR19443">
    <property type="entry name" value="HEXOKINASE"/>
    <property type="match status" value="1"/>
</dbReference>
<comment type="pathway">
    <text evidence="2">Carbohydrate metabolism; hexose metabolism.</text>
</comment>
<evidence type="ECO:0000256" key="5">
    <source>
        <dbReference type="ARBA" id="ARBA00022741"/>
    </source>
</evidence>
<evidence type="ECO:0000313" key="15">
    <source>
        <dbReference type="EMBL" id="OJJ83103.1"/>
    </source>
</evidence>
<dbReference type="FunFam" id="3.40.367.20:FF:000004">
    <property type="entry name" value="Phosphotransferase"/>
    <property type="match status" value="1"/>
</dbReference>
<gene>
    <name evidence="15" type="ORF">ASPGLDRAFT_173591</name>
</gene>
<feature type="domain" description="Hexokinase C-terminal" evidence="14">
    <location>
        <begin position="228"/>
        <end position="470"/>
    </location>
</feature>
<evidence type="ECO:0000256" key="7">
    <source>
        <dbReference type="ARBA" id="ARBA00022840"/>
    </source>
</evidence>
<keyword evidence="5 12" id="KW-0547">Nucleotide-binding</keyword>
<dbReference type="InterPro" id="IPR022673">
    <property type="entry name" value="Hexokinase_C"/>
</dbReference>
<sequence length="479" mass="53234">MDNQLPIQETDIRKDVPEELAKEALRIRDMFVIDETKLKEITGRFLSELRRGLESDDSDIPMNVTWAIGIPTGHETGTYLTLDMGGTNLRVCEVTLTSTPGGYEIIQSKFKLPEDLKVGLADSLWEFIADCLYQFLEEHGQLGNRGKNEVKLPLAFTFSFPVTQESIRHGVLQQWTKGFNILGAEGKDVVLQLERALKMRELPVEIVALVNDTTGTLIASAYKDPEIQIGSIFSTGCNAAYMEDFGSISNIAHHKLPPDTQIAINTECGAFDNSHRILPRTSFDLEIDNTSPKPGQQIYEKMVAGLYIGEIVRLILLHLHDSYGLFAESNDITRLRMPSAIDSSILSKLEENHSYNSDSSTEIQSLFRDCLGINPASYELNLCCFVAEFVSTRAARLYACSIAAICKKKQIRSCSVGVDGSAFTKYPRFRERAVGTLREILDWPEGEEDLIRFRHAEDGSGVGAALIAALAEKVGRQEG</sequence>
<comment type="catalytic activity">
    <reaction evidence="10">
        <text>D-fructose + ATP = D-fructose 6-phosphate + ADP + H(+)</text>
        <dbReference type="Rhea" id="RHEA:16125"/>
        <dbReference type="ChEBI" id="CHEBI:15378"/>
        <dbReference type="ChEBI" id="CHEBI:30616"/>
        <dbReference type="ChEBI" id="CHEBI:37721"/>
        <dbReference type="ChEBI" id="CHEBI:61527"/>
        <dbReference type="ChEBI" id="CHEBI:456216"/>
        <dbReference type="EC" id="2.7.1.1"/>
    </reaction>
    <physiologicalReaction direction="left-to-right" evidence="10">
        <dbReference type="Rhea" id="RHEA:16126"/>
    </physiologicalReaction>
</comment>
<dbReference type="InterPro" id="IPR022672">
    <property type="entry name" value="Hexokinase_N"/>
</dbReference>
<evidence type="ECO:0000256" key="6">
    <source>
        <dbReference type="ARBA" id="ARBA00022777"/>
    </source>
</evidence>
<dbReference type="GO" id="GO:0019158">
    <property type="term" value="F:mannokinase activity"/>
    <property type="evidence" value="ECO:0007669"/>
    <property type="project" value="TreeGrafter"/>
</dbReference>
<dbReference type="GO" id="GO:0005536">
    <property type="term" value="F:D-glucose binding"/>
    <property type="evidence" value="ECO:0007669"/>
    <property type="project" value="InterPro"/>
</dbReference>
<dbReference type="RefSeq" id="XP_022399801.1">
    <property type="nucleotide sequence ID" value="XM_022542797.1"/>
</dbReference>
<dbReference type="EC" id="2.7.1.-" evidence="12"/>
<comment type="similarity">
    <text evidence="3 12">Belongs to the hexokinase family.</text>
</comment>
<keyword evidence="6 12" id="KW-0418">Kinase</keyword>
<reference evidence="16" key="1">
    <citation type="journal article" date="2017" name="Genome Biol.">
        <title>Comparative genomics reveals high biological diversity and specific adaptations in the industrially and medically important fungal genus Aspergillus.</title>
        <authorList>
            <person name="de Vries R.P."/>
            <person name="Riley R."/>
            <person name="Wiebenga A."/>
            <person name="Aguilar-Osorio G."/>
            <person name="Amillis S."/>
            <person name="Uchima C.A."/>
            <person name="Anderluh G."/>
            <person name="Asadollahi M."/>
            <person name="Askin M."/>
            <person name="Barry K."/>
            <person name="Battaglia E."/>
            <person name="Bayram O."/>
            <person name="Benocci T."/>
            <person name="Braus-Stromeyer S.A."/>
            <person name="Caldana C."/>
            <person name="Canovas D."/>
            <person name="Cerqueira G.C."/>
            <person name="Chen F."/>
            <person name="Chen W."/>
            <person name="Choi C."/>
            <person name="Clum A."/>
            <person name="Dos Santos R.A."/>
            <person name="Damasio A.R."/>
            <person name="Diallinas G."/>
            <person name="Emri T."/>
            <person name="Fekete E."/>
            <person name="Flipphi M."/>
            <person name="Freyberg S."/>
            <person name="Gallo A."/>
            <person name="Gournas C."/>
            <person name="Habgood R."/>
            <person name="Hainaut M."/>
            <person name="Harispe M.L."/>
            <person name="Henrissat B."/>
            <person name="Hilden K.S."/>
            <person name="Hope R."/>
            <person name="Hossain A."/>
            <person name="Karabika E."/>
            <person name="Karaffa L."/>
            <person name="Karanyi Z."/>
            <person name="Krasevec N."/>
            <person name="Kuo A."/>
            <person name="Kusch H."/>
            <person name="LaButti K."/>
            <person name="Lagendijk E.L."/>
            <person name="Lapidus A."/>
            <person name="Levasseur A."/>
            <person name="Lindquist E."/>
            <person name="Lipzen A."/>
            <person name="Logrieco A.F."/>
            <person name="MacCabe A."/>
            <person name="Maekelae M.R."/>
            <person name="Malavazi I."/>
            <person name="Melin P."/>
            <person name="Meyer V."/>
            <person name="Mielnichuk N."/>
            <person name="Miskei M."/>
            <person name="Molnar A.P."/>
            <person name="Mule G."/>
            <person name="Ngan C.Y."/>
            <person name="Orejas M."/>
            <person name="Orosz E."/>
            <person name="Ouedraogo J.P."/>
            <person name="Overkamp K.M."/>
            <person name="Park H.-S."/>
            <person name="Perrone G."/>
            <person name="Piumi F."/>
            <person name="Punt P.J."/>
            <person name="Ram A.F."/>
            <person name="Ramon A."/>
            <person name="Rauscher S."/>
            <person name="Record E."/>
            <person name="Riano-Pachon D.M."/>
            <person name="Robert V."/>
            <person name="Roehrig J."/>
            <person name="Ruller R."/>
            <person name="Salamov A."/>
            <person name="Salih N.S."/>
            <person name="Samson R.A."/>
            <person name="Sandor E."/>
            <person name="Sanguinetti M."/>
            <person name="Schuetze T."/>
            <person name="Sepcic K."/>
            <person name="Shelest E."/>
            <person name="Sherlock G."/>
            <person name="Sophianopoulou V."/>
            <person name="Squina F.M."/>
            <person name="Sun H."/>
            <person name="Susca A."/>
            <person name="Todd R.B."/>
            <person name="Tsang A."/>
            <person name="Unkles S.E."/>
            <person name="van de Wiele N."/>
            <person name="van Rossen-Uffink D."/>
            <person name="Oliveira J.V."/>
            <person name="Vesth T.C."/>
            <person name="Visser J."/>
            <person name="Yu J.-H."/>
            <person name="Zhou M."/>
            <person name="Andersen M.R."/>
            <person name="Archer D.B."/>
            <person name="Baker S.E."/>
            <person name="Benoit I."/>
            <person name="Brakhage A.A."/>
            <person name="Braus G.H."/>
            <person name="Fischer R."/>
            <person name="Frisvad J.C."/>
            <person name="Goldman G.H."/>
            <person name="Houbraken J."/>
            <person name="Oakley B."/>
            <person name="Pocsi I."/>
            <person name="Scazzocchio C."/>
            <person name="Seiboth B."/>
            <person name="vanKuyk P.A."/>
            <person name="Wortman J."/>
            <person name="Dyer P.S."/>
            <person name="Grigoriev I.V."/>
        </authorList>
    </citation>
    <scope>NUCLEOTIDE SEQUENCE [LARGE SCALE GENOMIC DNA]</scope>
    <source>
        <strain evidence="16">CBS 516.65</strain>
    </source>
</reference>
<dbReference type="Proteomes" id="UP000184300">
    <property type="component" value="Unassembled WGS sequence"/>
</dbReference>
<evidence type="ECO:0000313" key="16">
    <source>
        <dbReference type="Proteomes" id="UP000184300"/>
    </source>
</evidence>
<dbReference type="OrthoDB" id="419537at2759"/>
<evidence type="ECO:0000256" key="4">
    <source>
        <dbReference type="ARBA" id="ARBA00022679"/>
    </source>
</evidence>
<dbReference type="GO" id="GO:0005739">
    <property type="term" value="C:mitochondrion"/>
    <property type="evidence" value="ECO:0007669"/>
    <property type="project" value="TreeGrafter"/>
</dbReference>
<feature type="domain" description="Hexokinase N-terminal" evidence="13">
    <location>
        <begin position="26"/>
        <end position="222"/>
    </location>
</feature>
<dbReference type="GO" id="GO:0008865">
    <property type="term" value="F:fructokinase activity"/>
    <property type="evidence" value="ECO:0007669"/>
    <property type="project" value="TreeGrafter"/>
</dbReference>
<dbReference type="FunFam" id="3.30.420.40:FF:000805">
    <property type="entry name" value="Hexokinase-2"/>
    <property type="match status" value="1"/>
</dbReference>
<dbReference type="GO" id="GO:0006096">
    <property type="term" value="P:glycolytic process"/>
    <property type="evidence" value="ECO:0007669"/>
    <property type="project" value="UniProtKB-UniPathway"/>
</dbReference>
<evidence type="ECO:0000256" key="12">
    <source>
        <dbReference type="RuleBase" id="RU362007"/>
    </source>
</evidence>
<comment type="catalytic activity">
    <reaction evidence="11">
        <text>D-glucose + ATP = D-glucose 6-phosphate + ADP + H(+)</text>
        <dbReference type="Rhea" id="RHEA:17825"/>
        <dbReference type="ChEBI" id="CHEBI:4167"/>
        <dbReference type="ChEBI" id="CHEBI:15378"/>
        <dbReference type="ChEBI" id="CHEBI:30616"/>
        <dbReference type="ChEBI" id="CHEBI:61548"/>
        <dbReference type="ChEBI" id="CHEBI:456216"/>
        <dbReference type="EC" id="2.7.1.1"/>
    </reaction>
    <physiologicalReaction direction="left-to-right" evidence="11">
        <dbReference type="Rhea" id="RHEA:17826"/>
    </physiologicalReaction>
</comment>
<keyword evidence="4 12" id="KW-0808">Transferase</keyword>
<dbReference type="InterPro" id="IPR001312">
    <property type="entry name" value="Hexokinase"/>
</dbReference>
<dbReference type="Gene3D" id="3.40.367.20">
    <property type="match status" value="1"/>
</dbReference>
<dbReference type="Gene3D" id="3.30.420.40">
    <property type="match status" value="1"/>
</dbReference>
<dbReference type="AlphaFoldDB" id="A0A1L9VGR7"/>
<comment type="catalytic activity">
    <reaction evidence="9">
        <text>a D-hexose + ATP = a D-hexose 6-phosphate + ADP + H(+)</text>
        <dbReference type="Rhea" id="RHEA:22740"/>
        <dbReference type="ChEBI" id="CHEBI:4194"/>
        <dbReference type="ChEBI" id="CHEBI:15378"/>
        <dbReference type="ChEBI" id="CHEBI:30616"/>
        <dbReference type="ChEBI" id="CHEBI:229467"/>
        <dbReference type="ChEBI" id="CHEBI:456216"/>
        <dbReference type="EC" id="2.7.1.1"/>
    </reaction>
    <physiologicalReaction direction="left-to-right" evidence="9">
        <dbReference type="Rhea" id="RHEA:22741"/>
    </physiologicalReaction>
</comment>
<comment type="pathway">
    <text evidence="1">Carbohydrate degradation; glycolysis; D-glyceraldehyde 3-phosphate and glycerone phosphate from D-glucose: step 1/4.</text>
</comment>
<evidence type="ECO:0000256" key="1">
    <source>
        <dbReference type="ARBA" id="ARBA00004888"/>
    </source>
</evidence>
<evidence type="ECO:0000256" key="2">
    <source>
        <dbReference type="ARBA" id="ARBA00005028"/>
    </source>
</evidence>
<dbReference type="EMBL" id="KV878900">
    <property type="protein sequence ID" value="OJJ83103.1"/>
    <property type="molecule type" value="Genomic_DNA"/>
</dbReference>
<dbReference type="STRING" id="1160497.A0A1L9VGR7"/>
<dbReference type="Pfam" id="PF00349">
    <property type="entry name" value="Hexokinase_1"/>
    <property type="match status" value="1"/>
</dbReference>
<protein>
    <recommendedName>
        <fullName evidence="12">Phosphotransferase</fullName>
        <ecNumber evidence="12">2.7.1.-</ecNumber>
    </recommendedName>
</protein>